<dbReference type="InterPro" id="IPR050205">
    <property type="entry name" value="CDPK_Ser/Thr_kinases"/>
</dbReference>
<dbReference type="GO" id="GO:0005509">
    <property type="term" value="F:calcium ion binding"/>
    <property type="evidence" value="ECO:0007669"/>
    <property type="project" value="InterPro"/>
</dbReference>
<keyword evidence="4" id="KW-0597">Phosphoprotein</keyword>
<comment type="caution">
    <text evidence="21">The sequence shown here is derived from an EMBL/GenBank/DDBJ whole genome shotgun (WGS) entry which is preliminary data.</text>
</comment>
<comment type="function">
    <text evidence="15">May play a role in signal transduction pathways that involve calcium as a second messenger.</text>
</comment>
<evidence type="ECO:0000256" key="16">
    <source>
        <dbReference type="PROSITE-ProRule" id="PRU10141"/>
    </source>
</evidence>
<evidence type="ECO:0000256" key="13">
    <source>
        <dbReference type="ARBA" id="ARBA00047899"/>
    </source>
</evidence>
<keyword evidence="5" id="KW-0808">Transferase</keyword>
<dbReference type="Gramene" id="OMO61369">
    <property type="protein sequence ID" value="OMO61369"/>
    <property type="gene ID" value="CCACVL1_23574"/>
</dbReference>
<name>A0A1R3GTG7_COCAP</name>
<dbReference type="Gene3D" id="3.30.200.20">
    <property type="entry name" value="Phosphorylase Kinase, domain 1"/>
    <property type="match status" value="1"/>
</dbReference>
<feature type="region of interest" description="Disordered" evidence="18">
    <location>
        <begin position="1"/>
        <end position="25"/>
    </location>
</feature>
<evidence type="ECO:0000256" key="12">
    <source>
        <dbReference type="ARBA" id="ARBA00024334"/>
    </source>
</evidence>
<dbReference type="InterPro" id="IPR000719">
    <property type="entry name" value="Prot_kinase_dom"/>
</dbReference>
<evidence type="ECO:0000256" key="2">
    <source>
        <dbReference type="ARBA" id="ARBA00012513"/>
    </source>
</evidence>
<sequence length="406" mass="46208">MGNCCVTPSTGSHEKKKKGKKKPNPFSFDYVQHQQGNGGHKLIVLKEPTGREIEQRYELGRELGRGEFGITYLCTDKENGETFACKSISKKKLRTNVDIEDVRREVEIMKHMPKHPNIVSLKDTYEDDNAVHLVMELCEGGELFDRIVARGHYTERAAAAVTKTIVEVVQMCHKHGVMHRDLKPENFLFANKKETAPLKAIDFGLSVFFKPETEQGVAQAIIRSVIDFKRDPWPKVSDNAKDLVRKMLNPDPKRRLTAQEVLDHPWLQNAKKAPNVNLGETVKARLKQFSVMNKLKKRALRVIAEHLTVEEVAGIKEGFQVMDTANRGKVNIDELRVGLQKLGHHIPDADLQILMEAGDVDRDGYLDYGEFVAISVHLRKMGNDEHLKKAFEFFDKTKVVILRLRN</sequence>
<evidence type="ECO:0000256" key="10">
    <source>
        <dbReference type="ARBA" id="ARBA00022837"/>
    </source>
</evidence>
<keyword evidence="9" id="KW-0418">Kinase</keyword>
<dbReference type="PROSITE" id="PS00108">
    <property type="entry name" value="PROTEIN_KINASE_ST"/>
    <property type="match status" value="1"/>
</dbReference>
<dbReference type="OrthoDB" id="40902at2759"/>
<comment type="catalytic activity">
    <reaction evidence="13">
        <text>L-threonyl-[protein] + ATP = O-phospho-L-threonyl-[protein] + ADP + H(+)</text>
        <dbReference type="Rhea" id="RHEA:46608"/>
        <dbReference type="Rhea" id="RHEA-COMP:11060"/>
        <dbReference type="Rhea" id="RHEA-COMP:11605"/>
        <dbReference type="ChEBI" id="CHEBI:15378"/>
        <dbReference type="ChEBI" id="CHEBI:30013"/>
        <dbReference type="ChEBI" id="CHEBI:30616"/>
        <dbReference type="ChEBI" id="CHEBI:61977"/>
        <dbReference type="ChEBI" id="CHEBI:456216"/>
        <dbReference type="EC" id="2.7.11.1"/>
    </reaction>
</comment>
<dbReference type="SMART" id="SM00054">
    <property type="entry name" value="EFh"/>
    <property type="match status" value="2"/>
</dbReference>
<dbReference type="Proteomes" id="UP000188268">
    <property type="component" value="Unassembled WGS sequence"/>
</dbReference>
<evidence type="ECO:0000259" key="20">
    <source>
        <dbReference type="PROSITE" id="PS50222"/>
    </source>
</evidence>
<evidence type="ECO:0000256" key="18">
    <source>
        <dbReference type="SAM" id="MobiDB-lite"/>
    </source>
</evidence>
<dbReference type="InterPro" id="IPR018247">
    <property type="entry name" value="EF_Hand_1_Ca_BS"/>
</dbReference>
<dbReference type="SUPFAM" id="SSF47473">
    <property type="entry name" value="EF-hand"/>
    <property type="match status" value="1"/>
</dbReference>
<dbReference type="SMART" id="SM00220">
    <property type="entry name" value="S_TKc"/>
    <property type="match status" value="1"/>
</dbReference>
<evidence type="ECO:0000256" key="17">
    <source>
        <dbReference type="RuleBase" id="RU000304"/>
    </source>
</evidence>
<dbReference type="CDD" id="cd05117">
    <property type="entry name" value="STKc_CAMK"/>
    <property type="match status" value="1"/>
</dbReference>
<comment type="similarity">
    <text evidence="12">Belongs to the protein kinase superfamily. Ser/Thr protein kinase family. CDPK subfamily.</text>
</comment>
<dbReference type="InterPro" id="IPR011009">
    <property type="entry name" value="Kinase-like_dom_sf"/>
</dbReference>
<feature type="binding site" evidence="16">
    <location>
        <position position="86"/>
    </location>
    <ligand>
        <name>ATP</name>
        <dbReference type="ChEBI" id="CHEBI:30616"/>
    </ligand>
</feature>
<evidence type="ECO:0000313" key="21">
    <source>
        <dbReference type="EMBL" id="OMO61369.1"/>
    </source>
</evidence>
<dbReference type="Pfam" id="PF00069">
    <property type="entry name" value="Pkinase"/>
    <property type="match status" value="2"/>
</dbReference>
<evidence type="ECO:0000256" key="1">
    <source>
        <dbReference type="ARBA" id="ARBA00005354"/>
    </source>
</evidence>
<dbReference type="InterPro" id="IPR008271">
    <property type="entry name" value="Ser/Thr_kinase_AS"/>
</dbReference>
<feature type="domain" description="Protein kinase" evidence="19">
    <location>
        <begin position="57"/>
        <end position="267"/>
    </location>
</feature>
<evidence type="ECO:0000256" key="11">
    <source>
        <dbReference type="ARBA" id="ARBA00022840"/>
    </source>
</evidence>
<dbReference type="EMBL" id="AWWV01013488">
    <property type="protein sequence ID" value="OMO61369.1"/>
    <property type="molecule type" value="Genomic_DNA"/>
</dbReference>
<feature type="compositionally biased region" description="Polar residues" evidence="18">
    <location>
        <begin position="1"/>
        <end position="11"/>
    </location>
</feature>
<keyword evidence="7" id="KW-0677">Repeat</keyword>
<dbReference type="PANTHER" id="PTHR24349">
    <property type="entry name" value="SERINE/THREONINE-PROTEIN KINASE"/>
    <property type="match status" value="1"/>
</dbReference>
<dbReference type="InterPro" id="IPR011992">
    <property type="entry name" value="EF-hand-dom_pair"/>
</dbReference>
<evidence type="ECO:0000256" key="7">
    <source>
        <dbReference type="ARBA" id="ARBA00022737"/>
    </source>
</evidence>
<gene>
    <name evidence="21" type="ORF">CCACVL1_23574</name>
</gene>
<dbReference type="EC" id="2.7.11.1" evidence="2"/>
<dbReference type="AlphaFoldDB" id="A0A1R3GTG7"/>
<proteinExistence type="inferred from homology"/>
<feature type="compositionally biased region" description="Basic residues" evidence="18">
    <location>
        <begin position="14"/>
        <end position="23"/>
    </location>
</feature>
<evidence type="ECO:0000256" key="6">
    <source>
        <dbReference type="ARBA" id="ARBA00022723"/>
    </source>
</evidence>
<dbReference type="InterPro" id="IPR002048">
    <property type="entry name" value="EF_hand_dom"/>
</dbReference>
<feature type="domain" description="EF-hand" evidence="20">
    <location>
        <begin position="346"/>
        <end position="381"/>
    </location>
</feature>
<dbReference type="SUPFAM" id="SSF56112">
    <property type="entry name" value="Protein kinase-like (PK-like)"/>
    <property type="match status" value="1"/>
</dbReference>
<dbReference type="InterPro" id="IPR017441">
    <property type="entry name" value="Protein_kinase_ATP_BS"/>
</dbReference>
<protein>
    <recommendedName>
        <fullName evidence="2">non-specific serine/threonine protein kinase</fullName>
        <ecNumber evidence="2">2.7.11.1</ecNumber>
    </recommendedName>
</protein>
<evidence type="ECO:0000313" key="22">
    <source>
        <dbReference type="Proteomes" id="UP000188268"/>
    </source>
</evidence>
<keyword evidence="3 17" id="KW-0723">Serine/threonine-protein kinase</keyword>
<dbReference type="Gene3D" id="1.10.238.10">
    <property type="entry name" value="EF-hand"/>
    <property type="match status" value="2"/>
</dbReference>
<dbReference type="GO" id="GO:0005524">
    <property type="term" value="F:ATP binding"/>
    <property type="evidence" value="ECO:0007669"/>
    <property type="project" value="UniProtKB-UniRule"/>
</dbReference>
<evidence type="ECO:0000256" key="5">
    <source>
        <dbReference type="ARBA" id="ARBA00022679"/>
    </source>
</evidence>
<dbReference type="FunFam" id="3.30.200.20:FF:000004">
    <property type="entry name" value="Calcium-dependent protein kinase 1"/>
    <property type="match status" value="1"/>
</dbReference>
<dbReference type="PROSITE" id="PS00107">
    <property type="entry name" value="PROTEIN_KINASE_ATP"/>
    <property type="match status" value="1"/>
</dbReference>
<evidence type="ECO:0000256" key="4">
    <source>
        <dbReference type="ARBA" id="ARBA00022553"/>
    </source>
</evidence>
<evidence type="ECO:0000256" key="3">
    <source>
        <dbReference type="ARBA" id="ARBA00022527"/>
    </source>
</evidence>
<comment type="similarity">
    <text evidence="1">Belongs to the protein kinase superfamily. CAMK Ser/Thr protein kinase family. CaMK subfamily.</text>
</comment>
<keyword evidence="8 16" id="KW-0547">Nucleotide-binding</keyword>
<dbReference type="FunFam" id="1.10.510.10:FF:001423">
    <property type="entry name" value="Calcium-dependent protein kinase 7"/>
    <property type="match status" value="1"/>
</dbReference>
<evidence type="ECO:0000259" key="19">
    <source>
        <dbReference type="PROSITE" id="PS50011"/>
    </source>
</evidence>
<evidence type="ECO:0000256" key="8">
    <source>
        <dbReference type="ARBA" id="ARBA00022741"/>
    </source>
</evidence>
<reference evidence="21 22" key="1">
    <citation type="submission" date="2013-09" db="EMBL/GenBank/DDBJ databases">
        <title>Corchorus capsularis genome sequencing.</title>
        <authorList>
            <person name="Alam M."/>
            <person name="Haque M.S."/>
            <person name="Islam M.S."/>
            <person name="Emdad E.M."/>
            <person name="Islam M.M."/>
            <person name="Ahmed B."/>
            <person name="Halim A."/>
            <person name="Hossen Q.M.M."/>
            <person name="Hossain M.Z."/>
            <person name="Ahmed R."/>
            <person name="Khan M.M."/>
            <person name="Islam R."/>
            <person name="Rashid M.M."/>
            <person name="Khan S.A."/>
            <person name="Rahman M.S."/>
            <person name="Alam M."/>
        </authorList>
    </citation>
    <scope>NUCLEOTIDE SEQUENCE [LARGE SCALE GENOMIC DNA]</scope>
    <source>
        <strain evidence="22">cv. CVL-1</strain>
        <tissue evidence="21">Whole seedling</tissue>
    </source>
</reference>
<dbReference type="Pfam" id="PF13499">
    <property type="entry name" value="EF-hand_7"/>
    <property type="match status" value="1"/>
</dbReference>
<organism evidence="21 22">
    <name type="scientific">Corchorus capsularis</name>
    <name type="common">Jute</name>
    <dbReference type="NCBI Taxonomy" id="210143"/>
    <lineage>
        <taxon>Eukaryota</taxon>
        <taxon>Viridiplantae</taxon>
        <taxon>Streptophyta</taxon>
        <taxon>Embryophyta</taxon>
        <taxon>Tracheophyta</taxon>
        <taxon>Spermatophyta</taxon>
        <taxon>Magnoliopsida</taxon>
        <taxon>eudicotyledons</taxon>
        <taxon>Gunneridae</taxon>
        <taxon>Pentapetalae</taxon>
        <taxon>rosids</taxon>
        <taxon>malvids</taxon>
        <taxon>Malvales</taxon>
        <taxon>Malvaceae</taxon>
        <taxon>Grewioideae</taxon>
        <taxon>Apeibeae</taxon>
        <taxon>Corchorus</taxon>
    </lineage>
</organism>
<accession>A0A1R3GTG7</accession>
<dbReference type="PROSITE" id="PS00018">
    <property type="entry name" value="EF_HAND_1"/>
    <property type="match status" value="1"/>
</dbReference>
<evidence type="ECO:0000256" key="15">
    <source>
        <dbReference type="ARBA" id="ARBA00058232"/>
    </source>
</evidence>
<keyword evidence="6" id="KW-0479">Metal-binding</keyword>
<evidence type="ECO:0000256" key="14">
    <source>
        <dbReference type="ARBA" id="ARBA00048679"/>
    </source>
</evidence>
<dbReference type="PROSITE" id="PS50011">
    <property type="entry name" value="PROTEIN_KINASE_DOM"/>
    <property type="match status" value="1"/>
</dbReference>
<feature type="domain" description="EF-hand" evidence="20">
    <location>
        <begin position="310"/>
        <end position="345"/>
    </location>
</feature>
<keyword evidence="22" id="KW-1185">Reference proteome</keyword>
<dbReference type="FunFam" id="1.10.510.10:FF:001294">
    <property type="entry name" value="CDPK-related kinase 3"/>
    <property type="match status" value="1"/>
</dbReference>
<dbReference type="GO" id="GO:0004674">
    <property type="term" value="F:protein serine/threonine kinase activity"/>
    <property type="evidence" value="ECO:0007669"/>
    <property type="project" value="UniProtKB-KW"/>
</dbReference>
<comment type="catalytic activity">
    <reaction evidence="14">
        <text>L-seryl-[protein] + ATP = O-phospho-L-seryl-[protein] + ADP + H(+)</text>
        <dbReference type="Rhea" id="RHEA:17989"/>
        <dbReference type="Rhea" id="RHEA-COMP:9863"/>
        <dbReference type="Rhea" id="RHEA-COMP:11604"/>
        <dbReference type="ChEBI" id="CHEBI:15378"/>
        <dbReference type="ChEBI" id="CHEBI:29999"/>
        <dbReference type="ChEBI" id="CHEBI:30616"/>
        <dbReference type="ChEBI" id="CHEBI:83421"/>
        <dbReference type="ChEBI" id="CHEBI:456216"/>
        <dbReference type="EC" id="2.7.11.1"/>
    </reaction>
</comment>
<keyword evidence="11 16" id="KW-0067">ATP-binding</keyword>
<dbReference type="PROSITE" id="PS50222">
    <property type="entry name" value="EF_HAND_2"/>
    <property type="match status" value="2"/>
</dbReference>
<dbReference type="Gene3D" id="1.10.510.10">
    <property type="entry name" value="Transferase(Phosphotransferase) domain 1"/>
    <property type="match status" value="2"/>
</dbReference>
<evidence type="ECO:0000256" key="9">
    <source>
        <dbReference type="ARBA" id="ARBA00022777"/>
    </source>
</evidence>
<dbReference type="STRING" id="210143.A0A1R3GTG7"/>
<keyword evidence="10" id="KW-0106">Calcium</keyword>